<evidence type="ECO:0000313" key="5">
    <source>
        <dbReference type="EMBL" id="EOT42830.1"/>
    </source>
</evidence>
<dbReference type="InterPro" id="IPR004474">
    <property type="entry name" value="LytR_CpsA_psr"/>
</dbReference>
<keyword evidence="3" id="KW-1133">Transmembrane helix</keyword>
<evidence type="ECO:0000259" key="4">
    <source>
        <dbReference type="Pfam" id="PF03816"/>
    </source>
</evidence>
<keyword evidence="6" id="KW-1185">Reference proteome</keyword>
<dbReference type="PANTHER" id="PTHR33392">
    <property type="entry name" value="POLYISOPRENYL-TEICHOIC ACID--PEPTIDOGLYCAN TEICHOIC ACID TRANSFERASE TAGU"/>
    <property type="match status" value="1"/>
</dbReference>
<evidence type="ECO:0000256" key="1">
    <source>
        <dbReference type="ARBA" id="ARBA00006068"/>
    </source>
</evidence>
<dbReference type="AlphaFoldDB" id="S1NUY0"/>
<dbReference type="eggNOG" id="COG1316">
    <property type="taxonomic scope" value="Bacteria"/>
</dbReference>
<accession>S1NUY0</accession>
<reference evidence="5 6" key="1">
    <citation type="submission" date="2013-03" db="EMBL/GenBank/DDBJ databases">
        <title>The Genome Sequence of Enterococcus dispar ATCC_51266 (Illumina only assembly).</title>
        <authorList>
            <consortium name="The Broad Institute Genomics Platform"/>
            <consortium name="The Broad Institute Genome Sequencing Center for Infectious Disease"/>
            <person name="Earl A."/>
            <person name="Russ C."/>
            <person name="Gilmore M."/>
            <person name="Surin D."/>
            <person name="Walker B."/>
            <person name="Young S."/>
            <person name="Zeng Q."/>
            <person name="Gargeya S."/>
            <person name="Fitzgerald M."/>
            <person name="Haas B."/>
            <person name="Abouelleil A."/>
            <person name="Allen A.W."/>
            <person name="Alvarado L."/>
            <person name="Arachchi H.M."/>
            <person name="Berlin A.M."/>
            <person name="Chapman S.B."/>
            <person name="Gainer-Dewar J."/>
            <person name="Goldberg J."/>
            <person name="Griggs A."/>
            <person name="Gujja S."/>
            <person name="Hansen M."/>
            <person name="Howarth C."/>
            <person name="Imamovic A."/>
            <person name="Ireland A."/>
            <person name="Larimer J."/>
            <person name="McCowan C."/>
            <person name="Murphy C."/>
            <person name="Pearson M."/>
            <person name="Poon T.W."/>
            <person name="Priest M."/>
            <person name="Roberts A."/>
            <person name="Saif S."/>
            <person name="Shea T."/>
            <person name="Sisk P."/>
            <person name="Sykes S."/>
            <person name="Wortman J."/>
            <person name="Nusbaum C."/>
            <person name="Birren B."/>
        </authorList>
    </citation>
    <scope>NUCLEOTIDE SEQUENCE [LARGE SCALE GENOMIC DNA]</scope>
    <source>
        <strain evidence="5 6">ATCC 51266</strain>
    </source>
</reference>
<organism evidence="5 6">
    <name type="scientific">Enterococcus dispar ATCC 51266</name>
    <dbReference type="NCBI Taxonomy" id="1139219"/>
    <lineage>
        <taxon>Bacteria</taxon>
        <taxon>Bacillati</taxon>
        <taxon>Bacillota</taxon>
        <taxon>Bacilli</taxon>
        <taxon>Lactobacillales</taxon>
        <taxon>Enterococcaceae</taxon>
        <taxon>Enterococcus</taxon>
    </lineage>
</organism>
<keyword evidence="3" id="KW-0812">Transmembrane</keyword>
<sequence>MRLYQKIILGIVGVITVAVLGATAYGIKMYHDANSSFNAIVEKIDRKNSRHVSKANIDNNEPFSILLMGIDTGALGRTEQGRSDSMMVVTVNPAKKRSTIVSLDRDIYTQIVGYGTMDKLNHAYAFGGVEMAMDSVENLLDIPLDHYVSINMQGLRDLIDAVGGITVNNKIDFTLEGVHVPKGEIKLNGKTGLAYARMRKQDPEGDIGRQKRQREVITKIVNKVMSLDSVANYQKILKAVEKNTKTDLSWDDMLDIANNYIPAFKKIEQDQLEGEGQMMNGIYYQMLGLNQILTMQNKLKTELSLPTSETLPTGDEYTSGYAQGQFYDDTTQTSEADGSVQNVTGTDAYDDGSQNSTGYDQNYEEQAAY</sequence>
<dbReference type="PATRIC" id="fig|1139219.3.peg.1149"/>
<dbReference type="EMBL" id="AHYR01000004">
    <property type="protein sequence ID" value="EOT42830.1"/>
    <property type="molecule type" value="Genomic_DNA"/>
</dbReference>
<evidence type="ECO:0000256" key="2">
    <source>
        <dbReference type="SAM" id="MobiDB-lite"/>
    </source>
</evidence>
<dbReference type="Proteomes" id="UP000014127">
    <property type="component" value="Unassembled WGS sequence"/>
</dbReference>
<feature type="transmembrane region" description="Helical" evidence="3">
    <location>
        <begin position="7"/>
        <end position="27"/>
    </location>
</feature>
<feature type="compositionally biased region" description="Polar residues" evidence="2">
    <location>
        <begin position="332"/>
        <end position="345"/>
    </location>
</feature>
<evidence type="ECO:0000256" key="3">
    <source>
        <dbReference type="SAM" id="Phobius"/>
    </source>
</evidence>
<comment type="similarity">
    <text evidence="1">Belongs to the LytR/CpsA/Psr (LCP) family.</text>
</comment>
<dbReference type="NCBIfam" id="TIGR00350">
    <property type="entry name" value="lytR_cpsA_psr"/>
    <property type="match status" value="1"/>
</dbReference>
<comment type="caution">
    <text evidence="5">The sequence shown here is derived from an EMBL/GenBank/DDBJ whole genome shotgun (WGS) entry which is preliminary data.</text>
</comment>
<feature type="domain" description="Cell envelope-related transcriptional attenuator" evidence="4">
    <location>
        <begin position="82"/>
        <end position="225"/>
    </location>
</feature>
<evidence type="ECO:0000313" key="6">
    <source>
        <dbReference type="Proteomes" id="UP000014127"/>
    </source>
</evidence>
<dbReference type="OrthoDB" id="27330at2"/>
<dbReference type="HOGENOM" id="CLU_016455_2_2_9"/>
<gene>
    <name evidence="5" type="ORF">OMK_01191</name>
</gene>
<keyword evidence="3" id="KW-0472">Membrane</keyword>
<dbReference type="Pfam" id="PF03816">
    <property type="entry name" value="LytR_cpsA_psr"/>
    <property type="match status" value="1"/>
</dbReference>
<dbReference type="PANTHER" id="PTHR33392:SF6">
    <property type="entry name" value="POLYISOPRENYL-TEICHOIC ACID--PEPTIDOGLYCAN TEICHOIC ACID TRANSFERASE TAGU"/>
    <property type="match status" value="1"/>
</dbReference>
<protein>
    <submittedName>
        <fullName evidence="5">Transcriptional regulator</fullName>
    </submittedName>
</protein>
<dbReference type="RefSeq" id="WP_016172369.1">
    <property type="nucleotide sequence ID" value="NZ_ASWK01000001.1"/>
</dbReference>
<dbReference type="InterPro" id="IPR050922">
    <property type="entry name" value="LytR/CpsA/Psr_CW_biosynth"/>
</dbReference>
<name>S1NUY0_9ENTE</name>
<proteinExistence type="inferred from homology"/>
<dbReference type="Gene3D" id="3.40.630.190">
    <property type="entry name" value="LCP protein"/>
    <property type="match status" value="1"/>
</dbReference>
<feature type="region of interest" description="Disordered" evidence="2">
    <location>
        <begin position="332"/>
        <end position="369"/>
    </location>
</feature>
<dbReference type="STRING" id="44009.RV01_GL000488"/>